<protein>
    <submittedName>
        <fullName evidence="2">Uncharacterized protein</fullName>
    </submittedName>
</protein>
<sequence>MINPFGKGLRAWLLVLFVLNLIYLVYELAFNSRLVDAAVASLTRSQVLALELEGRILSGIGLSLLLLRLIKVQGRPLLRSVGAIGLAIAIGFPLMFYGQRILVDTLVDRTSAEQRMDAQHLLLLKRGLANNALQLDGIPFDDADLDSAHTRSFLSVLGLMTFVSPEFIDSLKTEADRIIDQVVVNEATRALPEHYEEYRQLQTSLQQAWRDYEQVSDEYWQAQADLSAEAEARWHELQAGLMAEWQALAGERNEQAFTRQVLTLQRSLSSYFQARERCDNGRFRDECIIRIEDIYRDEVTRNLGRYVAPHDWCHEPEIVTNTVQRRGRFVTERQEVQRCHDLDFDHLAGKLTAITQQAMTYEQFLASDAVAAEARDALAEEGLTLPAGWRPSDRDAFLDAVISEPMQALGQRADDAMQEQLGATLPLDLSAEGFLASQPVQDRLHEALRPRDRQMLISLDLDPEAFRDAILTPHYQALAAQERARLFADAQALANGAPREEEGKQYVRALIVPPIAMGFSLFFALVNAIGLAASLPALLGSRRRWLPHLIKVTGLGLVLALPMANSAAVVKTETYRYFAGEAERALSPLGSLFATWVINTEPVVYPLGRVMAFLAPPLVSASPEQVASEQDALEAPEIQTVPERAGQGLSPESPPMQPVSSAAAMPVVSRVAHLDVTRPLFDQVEEARSRQQQAVMVDLQLLSDRHWAIHRSPIISGQGTCLTNFQRVMDISRVDSLQWRAARHASCGSEALAERPVAIPTALEFARQLQRGAADLSLWTHFQPTLHGEVNCHAVRREADALADLLGPQRFTAAVSRPEVLSCFAQHERGYALAYFGPEHGSAEADDGSLRHLTLADARRLRERARGEAYREHAQRLSAARLQPALDQLAAGDAIIVHHRHLDDALRQSLDAFTGRHGVFGPGSALPNAAADFITVTRD</sequence>
<keyword evidence="3" id="KW-1185">Reference proteome</keyword>
<evidence type="ECO:0000256" key="1">
    <source>
        <dbReference type="SAM" id="Phobius"/>
    </source>
</evidence>
<feature type="transmembrane region" description="Helical" evidence="1">
    <location>
        <begin position="12"/>
        <end position="32"/>
    </location>
</feature>
<comment type="caution">
    <text evidence="2">The sequence shown here is derived from an EMBL/GenBank/DDBJ whole genome shotgun (WGS) entry which is preliminary data.</text>
</comment>
<dbReference type="Proteomes" id="UP001252270">
    <property type="component" value="Unassembled WGS sequence"/>
</dbReference>
<dbReference type="EMBL" id="JARWAL010000023">
    <property type="protein sequence ID" value="MDR5894371.1"/>
    <property type="molecule type" value="Genomic_DNA"/>
</dbReference>
<name>A0ABU1GQR7_9GAMM</name>
<accession>A0ABU1GQR7</accession>
<evidence type="ECO:0000313" key="3">
    <source>
        <dbReference type="Proteomes" id="UP001252270"/>
    </source>
</evidence>
<dbReference type="RefSeq" id="WP_309637667.1">
    <property type="nucleotide sequence ID" value="NZ_JARWAL010000023.1"/>
</dbReference>
<keyword evidence="1" id="KW-0812">Transmembrane</keyword>
<gene>
    <name evidence="2" type="ORF">QC820_16400</name>
</gene>
<feature type="transmembrane region" description="Helical" evidence="1">
    <location>
        <begin position="545"/>
        <end position="564"/>
    </location>
</feature>
<feature type="transmembrane region" description="Helical" evidence="1">
    <location>
        <begin position="515"/>
        <end position="538"/>
    </location>
</feature>
<proteinExistence type="predicted"/>
<feature type="transmembrane region" description="Helical" evidence="1">
    <location>
        <begin position="52"/>
        <end position="70"/>
    </location>
</feature>
<reference evidence="2 3" key="1">
    <citation type="submission" date="2023-04" db="EMBL/GenBank/DDBJ databases">
        <title>A long-awaited taxogenomic arrangement of the family Halomonadaceae.</title>
        <authorList>
            <person name="De La Haba R."/>
            <person name="Chuvochina M."/>
            <person name="Wittouck S."/>
            <person name="Arahal D.R."/>
            <person name="Sanchez-Porro C."/>
            <person name="Hugenholtz P."/>
            <person name="Ventosa A."/>
        </authorList>
    </citation>
    <scope>NUCLEOTIDE SEQUENCE [LARGE SCALE GENOMIC DNA]</scope>
    <source>
        <strain evidence="2 3">DSM 17332</strain>
    </source>
</reference>
<evidence type="ECO:0000313" key="2">
    <source>
        <dbReference type="EMBL" id="MDR5894371.1"/>
    </source>
</evidence>
<keyword evidence="1" id="KW-1133">Transmembrane helix</keyword>
<keyword evidence="1" id="KW-0472">Membrane</keyword>
<organism evidence="2 3">
    <name type="scientific">Halomonas mongoliensis</name>
    <dbReference type="NCBI Taxonomy" id="321265"/>
    <lineage>
        <taxon>Bacteria</taxon>
        <taxon>Pseudomonadati</taxon>
        <taxon>Pseudomonadota</taxon>
        <taxon>Gammaproteobacteria</taxon>
        <taxon>Oceanospirillales</taxon>
        <taxon>Halomonadaceae</taxon>
        <taxon>Halomonas</taxon>
    </lineage>
</organism>
<feature type="transmembrane region" description="Helical" evidence="1">
    <location>
        <begin position="77"/>
        <end position="97"/>
    </location>
</feature>